<comment type="similarity">
    <text evidence="2">Belongs to the binding-protein-dependent transport system permease family. MalFG subfamily.</text>
</comment>
<dbReference type="PANTHER" id="PTHR32243:SF50">
    <property type="entry name" value="MALTOSE_MALTODEXTRIN TRANSPORT SYSTEM PERMEASE PROTEIN MALG"/>
    <property type="match status" value="1"/>
</dbReference>
<feature type="domain" description="ABC transmembrane type-1" evidence="10">
    <location>
        <begin position="76"/>
        <end position="266"/>
    </location>
</feature>
<feature type="transmembrane region" description="Helical" evidence="9">
    <location>
        <begin position="109"/>
        <end position="131"/>
    </location>
</feature>
<proteinExistence type="inferred from homology"/>
<dbReference type="GO" id="GO:0005886">
    <property type="term" value="C:plasma membrane"/>
    <property type="evidence" value="ECO:0007669"/>
    <property type="project" value="UniProtKB-SubCell"/>
</dbReference>
<dbReference type="InterPro" id="IPR050901">
    <property type="entry name" value="BP-dep_ABC_trans_perm"/>
</dbReference>
<dbReference type="GO" id="GO:0055085">
    <property type="term" value="P:transmembrane transport"/>
    <property type="evidence" value="ECO:0007669"/>
    <property type="project" value="InterPro"/>
</dbReference>
<feature type="transmembrane region" description="Helical" evidence="9">
    <location>
        <begin position="187"/>
        <end position="210"/>
    </location>
</feature>
<name>A0A5N0TJT7_9MICO</name>
<accession>A0A5N0TJT7</accession>
<evidence type="ECO:0000256" key="7">
    <source>
        <dbReference type="ARBA" id="ARBA00022989"/>
    </source>
</evidence>
<organism evidence="11 12">
    <name type="scientific">Microbacterium caowuchunii</name>
    <dbReference type="NCBI Taxonomy" id="2614638"/>
    <lineage>
        <taxon>Bacteria</taxon>
        <taxon>Bacillati</taxon>
        <taxon>Actinomycetota</taxon>
        <taxon>Actinomycetes</taxon>
        <taxon>Micrococcales</taxon>
        <taxon>Microbacteriaceae</taxon>
        <taxon>Microbacterium</taxon>
    </lineage>
</organism>
<dbReference type="PANTHER" id="PTHR32243">
    <property type="entry name" value="MALTOSE TRANSPORT SYSTEM PERMEASE-RELATED"/>
    <property type="match status" value="1"/>
</dbReference>
<dbReference type="InterPro" id="IPR000515">
    <property type="entry name" value="MetI-like"/>
</dbReference>
<dbReference type="Pfam" id="PF00528">
    <property type="entry name" value="BPD_transp_1"/>
    <property type="match status" value="1"/>
</dbReference>
<evidence type="ECO:0000256" key="5">
    <source>
        <dbReference type="ARBA" id="ARBA00022597"/>
    </source>
</evidence>
<comment type="subcellular location">
    <subcellularLocation>
        <location evidence="1 9">Cell membrane</location>
        <topology evidence="1 9">Multi-pass membrane protein</topology>
    </subcellularLocation>
</comment>
<keyword evidence="3 9" id="KW-0813">Transport</keyword>
<evidence type="ECO:0000256" key="6">
    <source>
        <dbReference type="ARBA" id="ARBA00022692"/>
    </source>
</evidence>
<evidence type="ECO:0000313" key="11">
    <source>
        <dbReference type="EMBL" id="KAA9135433.1"/>
    </source>
</evidence>
<protein>
    <submittedName>
        <fullName evidence="11">Carbohydrate ABC transporter permease</fullName>
    </submittedName>
</protein>
<keyword evidence="8 9" id="KW-0472">Membrane</keyword>
<keyword evidence="12" id="KW-1185">Reference proteome</keyword>
<dbReference type="EMBL" id="VYUY01000005">
    <property type="protein sequence ID" value="KAA9135433.1"/>
    <property type="molecule type" value="Genomic_DNA"/>
</dbReference>
<keyword evidence="4" id="KW-1003">Cell membrane</keyword>
<feature type="transmembrane region" description="Helical" evidence="9">
    <location>
        <begin position="80"/>
        <end position="102"/>
    </location>
</feature>
<evidence type="ECO:0000256" key="9">
    <source>
        <dbReference type="RuleBase" id="RU363032"/>
    </source>
</evidence>
<evidence type="ECO:0000259" key="10">
    <source>
        <dbReference type="PROSITE" id="PS50928"/>
    </source>
</evidence>
<dbReference type="PROSITE" id="PS50928">
    <property type="entry name" value="ABC_TM1"/>
    <property type="match status" value="1"/>
</dbReference>
<evidence type="ECO:0000256" key="8">
    <source>
        <dbReference type="ARBA" id="ARBA00023136"/>
    </source>
</evidence>
<evidence type="ECO:0000256" key="1">
    <source>
        <dbReference type="ARBA" id="ARBA00004651"/>
    </source>
</evidence>
<feature type="transmembrane region" description="Helical" evidence="9">
    <location>
        <begin position="143"/>
        <end position="166"/>
    </location>
</feature>
<feature type="transmembrane region" description="Helical" evidence="9">
    <location>
        <begin position="17"/>
        <end position="38"/>
    </location>
</feature>
<comment type="caution">
    <text evidence="11">The sequence shown here is derived from an EMBL/GenBank/DDBJ whole genome shotgun (WGS) entry which is preliminary data.</text>
</comment>
<dbReference type="SUPFAM" id="SSF161098">
    <property type="entry name" value="MetI-like"/>
    <property type="match status" value="1"/>
</dbReference>
<reference evidence="12" key="1">
    <citation type="submission" date="2019-09" db="EMBL/GenBank/DDBJ databases">
        <title>Mumia zhuanghuii sp. nov. isolated from the intestinal contents of plateau pika (Ochotona curzoniae) in the Qinghai-Tibet plateau of China.</title>
        <authorList>
            <person name="Tian Z."/>
        </authorList>
    </citation>
    <scope>NUCLEOTIDE SEQUENCE [LARGE SCALE GENOMIC DNA]</scope>
    <source>
        <strain evidence="12">L-033</strain>
    </source>
</reference>
<feature type="transmembrane region" description="Helical" evidence="9">
    <location>
        <begin position="248"/>
        <end position="271"/>
    </location>
</feature>
<dbReference type="InterPro" id="IPR035906">
    <property type="entry name" value="MetI-like_sf"/>
</dbReference>
<dbReference type="Gene3D" id="1.10.3720.10">
    <property type="entry name" value="MetI-like"/>
    <property type="match status" value="1"/>
</dbReference>
<evidence type="ECO:0000256" key="4">
    <source>
        <dbReference type="ARBA" id="ARBA00022475"/>
    </source>
</evidence>
<dbReference type="Proteomes" id="UP000326838">
    <property type="component" value="Unassembled WGS sequence"/>
</dbReference>
<sequence>MSELLPRHRSSTDHRSILATVVLGILLVFFVVPLLYLVSVSLMGRNETGQGVLIPAIPQWSNWLDVLIGSDLLHGIANSLVAAIGGAALTIVLAVPGAWAIVRFRTGGATLAGTLMSPWLLPPIVAVVPLFTLLRVMGLTNTLLGLTLVYALVNVPVAIWLLEGFLRKLPVEIEEAARIDGAGSFRLLLSIVAPLIAPAIVAVAIIAGVLNYNEFLLATFLTQSPDAQTLPVVLSLFYGERTPHVGKIAAASVIGLIPVFAAAVFLQRWLIGGLTNGSVR</sequence>
<dbReference type="CDD" id="cd06261">
    <property type="entry name" value="TM_PBP2"/>
    <property type="match status" value="1"/>
</dbReference>
<dbReference type="RefSeq" id="WP_150891973.1">
    <property type="nucleotide sequence ID" value="NZ_VYUY01000005.1"/>
</dbReference>
<dbReference type="AlphaFoldDB" id="A0A5N0TJT7"/>
<keyword evidence="5" id="KW-0762">Sugar transport</keyword>
<evidence type="ECO:0000256" key="3">
    <source>
        <dbReference type="ARBA" id="ARBA00022448"/>
    </source>
</evidence>
<evidence type="ECO:0000313" key="12">
    <source>
        <dbReference type="Proteomes" id="UP000326838"/>
    </source>
</evidence>
<keyword evidence="6 9" id="KW-0812">Transmembrane</keyword>
<keyword evidence="7 9" id="KW-1133">Transmembrane helix</keyword>
<evidence type="ECO:0000256" key="2">
    <source>
        <dbReference type="ARBA" id="ARBA00009047"/>
    </source>
</evidence>
<gene>
    <name evidence="11" type="ORF">F6B40_02615</name>
</gene>